<sequence length="84" mass="9931">MVDYNNFVLEGIKILFTDNEKDFIKRSFFKDIYDPLINILCLENYYNATGVYDLDDANEQARLLKDAISKYQMPTKKYGRLTEC</sequence>
<evidence type="ECO:0000313" key="2">
    <source>
        <dbReference type="EMBL" id="QOY33456.1"/>
    </source>
</evidence>
<reference evidence="2 3" key="2">
    <citation type="submission" date="2020-10" db="EMBL/GenBank/DDBJ databases">
        <title>Analysis of Genomes of Bacterial Isolates from Lameness Outbreaks in Broilers.</title>
        <authorList>
            <person name="Rhoads D."/>
            <person name="Ekesi N.S."/>
        </authorList>
    </citation>
    <scope>NUCLEOTIDE SEQUENCE [LARGE SCALE GENOMIC DNA]</scope>
    <source>
        <strain evidence="2 3">1409</strain>
    </source>
</reference>
<accession>A0A839AV06</accession>
<dbReference type="EMBL" id="CP063369">
    <property type="protein sequence ID" value="QOY33456.1"/>
    <property type="molecule type" value="Genomic_DNA"/>
</dbReference>
<organism evidence="1 3">
    <name type="scientific">Escherichia coli</name>
    <dbReference type="NCBI Taxonomy" id="562"/>
    <lineage>
        <taxon>Bacteria</taxon>
        <taxon>Pseudomonadati</taxon>
        <taxon>Pseudomonadota</taxon>
        <taxon>Gammaproteobacteria</taxon>
        <taxon>Enterobacterales</taxon>
        <taxon>Enterobacteriaceae</taxon>
        <taxon>Escherichia</taxon>
    </lineage>
</organism>
<reference evidence="1 3" key="1">
    <citation type="submission" date="2020-07" db="EMBL/GenBank/DDBJ databases">
        <title>Analysis of Genomes of Bacterial Isolates from Lameness Outbreaks in Broilers.</title>
        <authorList>
            <person name="Ekesi N.S."/>
            <person name="Alrubaye A."/>
            <person name="Rhoads D."/>
        </authorList>
    </citation>
    <scope>NUCLEOTIDE SEQUENCE [LARGE SCALE GENOMIC DNA]</scope>
    <source>
        <strain evidence="1 3">1409</strain>
    </source>
</reference>
<evidence type="ECO:0000313" key="3">
    <source>
        <dbReference type="Proteomes" id="UP000581425"/>
    </source>
</evidence>
<dbReference type="AlphaFoldDB" id="A0A839AV06"/>
<evidence type="ECO:0000313" key="1">
    <source>
        <dbReference type="EMBL" id="MBA6239947.1"/>
    </source>
</evidence>
<name>A0A839AV06_ECOLX</name>
<dbReference type="EMBL" id="JACGTG010000001">
    <property type="protein sequence ID" value="MBA6239947.1"/>
    <property type="molecule type" value="Genomic_DNA"/>
</dbReference>
<gene>
    <name evidence="2" type="ORF">FOI11_012040</name>
    <name evidence="1" type="ORF">FOI11_08005</name>
</gene>
<protein>
    <submittedName>
        <fullName evidence="1">Uncharacterized protein</fullName>
    </submittedName>
</protein>
<dbReference type="Proteomes" id="UP000581425">
    <property type="component" value="Unassembled WGS sequence"/>
</dbReference>
<dbReference type="Proteomes" id="UP000581425">
    <property type="component" value="Chromosome"/>
</dbReference>
<proteinExistence type="predicted"/>